<protein>
    <submittedName>
        <fullName evidence="2">Uncharacterized protein</fullName>
    </submittedName>
</protein>
<gene>
    <name evidence="2" type="ORF">BECKTC1821D_GA0114238_104319</name>
    <name evidence="1" type="ORF">BECKTC1821E_GA0114239_103329</name>
    <name evidence="3" type="ORF">BECKTC1821F_GA0114240_10886</name>
</gene>
<evidence type="ECO:0000313" key="1">
    <source>
        <dbReference type="EMBL" id="VFK44296.1"/>
    </source>
</evidence>
<dbReference type="EMBL" id="CAADFW010000088">
    <property type="protein sequence ID" value="VFK63207.1"/>
    <property type="molecule type" value="Genomic_DNA"/>
</dbReference>
<name>A0A450Z0D1_9GAMM</name>
<evidence type="ECO:0000313" key="3">
    <source>
        <dbReference type="EMBL" id="VFK63207.1"/>
    </source>
</evidence>
<reference evidence="2" key="1">
    <citation type="submission" date="2019-02" db="EMBL/GenBank/DDBJ databases">
        <authorList>
            <person name="Gruber-Vodicka R. H."/>
            <person name="Seah K. B. B."/>
        </authorList>
    </citation>
    <scope>NUCLEOTIDE SEQUENCE</scope>
    <source>
        <strain evidence="2">BECK_BZ123</strain>
        <strain evidence="1">BECK_BZ125</strain>
        <strain evidence="3">BECK_BZ126</strain>
    </source>
</reference>
<dbReference type="EMBL" id="CAADFS010000043">
    <property type="protein sequence ID" value="VFK47243.1"/>
    <property type="molecule type" value="Genomic_DNA"/>
</dbReference>
<dbReference type="AlphaFoldDB" id="A0A450Z0D1"/>
<proteinExistence type="predicted"/>
<accession>A0A450Z0D1</accession>
<dbReference type="EMBL" id="CAADFT010000033">
    <property type="protein sequence ID" value="VFK44296.1"/>
    <property type="molecule type" value="Genomic_DNA"/>
</dbReference>
<sequence length="162" mass="18512">MPETAARSIQSPSKNSALSLSCRCQMECCFHREPASSLKDLFLQNIRFPCDLRTRISRVFVVKLDNVEMIENQDSFREIFPDHFDIGRTHIRCYCFDLCLAVFQLLPKGCETLRGFSVRHFNQRTAVQIHCDCQVTAAGPEVDFVDGDPLEFGRFGFIEAPV</sequence>
<evidence type="ECO:0000313" key="2">
    <source>
        <dbReference type="EMBL" id="VFK47243.1"/>
    </source>
</evidence>
<organism evidence="2">
    <name type="scientific">Candidatus Kentrum sp. TC</name>
    <dbReference type="NCBI Taxonomy" id="2126339"/>
    <lineage>
        <taxon>Bacteria</taxon>
        <taxon>Pseudomonadati</taxon>
        <taxon>Pseudomonadota</taxon>
        <taxon>Gammaproteobacteria</taxon>
        <taxon>Candidatus Kentrum</taxon>
    </lineage>
</organism>